<reference evidence="3" key="2">
    <citation type="submission" date="2023-02" db="EMBL/GenBank/DDBJ databases">
        <authorList>
            <person name="Swenson N.G."/>
            <person name="Wegrzyn J.L."/>
            <person name="Mcevoy S.L."/>
        </authorList>
    </citation>
    <scope>NUCLEOTIDE SEQUENCE</scope>
    <source>
        <strain evidence="3">91603</strain>
        <tissue evidence="3">Leaf</tissue>
    </source>
</reference>
<dbReference type="EMBL" id="JAJSOW010000102">
    <property type="protein sequence ID" value="KAI9177081.1"/>
    <property type="molecule type" value="Genomic_DNA"/>
</dbReference>
<keyword evidence="1" id="KW-1133">Transmembrane helix</keyword>
<keyword evidence="1" id="KW-0812">Transmembrane</keyword>
<dbReference type="Proteomes" id="UP001064489">
    <property type="component" value="Chromosome 5"/>
</dbReference>
<accession>A0AAD5IV00</accession>
<sequence>MIAALFLWQRFHLTARFDNTGFAGNKTTTTISSSAAKRWRWTSKVRFVSTSKVLILLGAGLTSLIVLRSGRLSEIISQLQELLKGVEEVEISPLHNRYDSSLVAAQVLLFSDVMFITKNNMANAVATLSKQLENVSEALASTKRHLSKAGKFGLEGGGADGNI</sequence>
<evidence type="ECO:0000256" key="1">
    <source>
        <dbReference type="SAM" id="Phobius"/>
    </source>
</evidence>
<feature type="transmembrane region" description="Helical" evidence="1">
    <location>
        <begin position="47"/>
        <end position="67"/>
    </location>
</feature>
<name>A0AAD5IV00_ACENE</name>
<feature type="domain" description="DUF1664" evidence="2">
    <location>
        <begin position="110"/>
        <end position="148"/>
    </location>
</feature>
<organism evidence="3 4">
    <name type="scientific">Acer negundo</name>
    <name type="common">Box elder</name>
    <dbReference type="NCBI Taxonomy" id="4023"/>
    <lineage>
        <taxon>Eukaryota</taxon>
        <taxon>Viridiplantae</taxon>
        <taxon>Streptophyta</taxon>
        <taxon>Embryophyta</taxon>
        <taxon>Tracheophyta</taxon>
        <taxon>Spermatophyta</taxon>
        <taxon>Magnoliopsida</taxon>
        <taxon>eudicotyledons</taxon>
        <taxon>Gunneridae</taxon>
        <taxon>Pentapetalae</taxon>
        <taxon>rosids</taxon>
        <taxon>malvids</taxon>
        <taxon>Sapindales</taxon>
        <taxon>Sapindaceae</taxon>
        <taxon>Hippocastanoideae</taxon>
        <taxon>Acereae</taxon>
        <taxon>Acer</taxon>
    </lineage>
</organism>
<dbReference type="PANTHER" id="PTHR46667:SF1">
    <property type="entry name" value="OS09G0482740 PROTEIN"/>
    <property type="match status" value="1"/>
</dbReference>
<proteinExistence type="predicted"/>
<evidence type="ECO:0000313" key="3">
    <source>
        <dbReference type="EMBL" id="KAI9177081.1"/>
    </source>
</evidence>
<reference evidence="3" key="1">
    <citation type="journal article" date="2022" name="Plant J.">
        <title>Strategies of tolerance reflected in two North American maple genomes.</title>
        <authorList>
            <person name="McEvoy S.L."/>
            <person name="Sezen U.U."/>
            <person name="Trouern-Trend A."/>
            <person name="McMahon S.M."/>
            <person name="Schaberg P.G."/>
            <person name="Yang J."/>
            <person name="Wegrzyn J.L."/>
            <person name="Swenson N.G."/>
        </authorList>
    </citation>
    <scope>NUCLEOTIDE SEQUENCE</scope>
    <source>
        <strain evidence="3">91603</strain>
    </source>
</reference>
<gene>
    <name evidence="3" type="ORF">LWI28_010836</name>
</gene>
<keyword evidence="1" id="KW-0472">Membrane</keyword>
<evidence type="ECO:0000313" key="4">
    <source>
        <dbReference type="Proteomes" id="UP001064489"/>
    </source>
</evidence>
<dbReference type="PANTHER" id="PTHR46667">
    <property type="entry name" value="OS05G0182700 PROTEIN"/>
    <property type="match status" value="1"/>
</dbReference>
<protein>
    <recommendedName>
        <fullName evidence="2">DUF1664 domain-containing protein</fullName>
    </recommendedName>
</protein>
<dbReference type="Pfam" id="PF07889">
    <property type="entry name" value="DUF1664"/>
    <property type="match status" value="1"/>
</dbReference>
<keyword evidence="4" id="KW-1185">Reference proteome</keyword>
<dbReference type="AlphaFoldDB" id="A0AAD5IV00"/>
<dbReference type="InterPro" id="IPR012458">
    <property type="entry name" value="DUF1664"/>
</dbReference>
<evidence type="ECO:0000259" key="2">
    <source>
        <dbReference type="Pfam" id="PF07889"/>
    </source>
</evidence>
<comment type="caution">
    <text evidence="3">The sequence shown here is derived from an EMBL/GenBank/DDBJ whole genome shotgun (WGS) entry which is preliminary data.</text>
</comment>